<dbReference type="AlphaFoldDB" id="A0A291Q4G8"/>
<dbReference type="PRINTS" id="PR00081">
    <property type="entry name" value="GDHRDH"/>
</dbReference>
<dbReference type="PANTHER" id="PTHR42760">
    <property type="entry name" value="SHORT-CHAIN DEHYDROGENASES/REDUCTASES FAMILY MEMBER"/>
    <property type="match status" value="1"/>
</dbReference>
<dbReference type="PANTHER" id="PTHR42760:SF115">
    <property type="entry name" value="3-OXOACYL-[ACYL-CARRIER-PROTEIN] REDUCTASE FABG"/>
    <property type="match status" value="1"/>
</dbReference>
<reference evidence="3 4" key="1">
    <citation type="submission" date="2017-08" db="EMBL/GenBank/DDBJ databases">
        <title>Complete Genome Sequence of Streptomyces formicae KY5, the formicamycin producer.</title>
        <authorList>
            <person name="Holmes N.A."/>
            <person name="Devine R."/>
            <person name="Qin Z."/>
            <person name="Seipke R.F."/>
            <person name="Wilkinson B."/>
            <person name="Hutchings M.I."/>
        </authorList>
    </citation>
    <scope>NUCLEOTIDE SEQUENCE [LARGE SCALE GENOMIC DNA]</scope>
    <source>
        <strain evidence="3 4">KY5</strain>
    </source>
</reference>
<dbReference type="EC" id="1.1.1.100" evidence="3"/>
<keyword evidence="2 3" id="KW-0560">Oxidoreductase</keyword>
<dbReference type="PRINTS" id="PR00080">
    <property type="entry name" value="SDRFAMILY"/>
</dbReference>
<gene>
    <name evidence="3" type="ORF">KY5_1484</name>
</gene>
<accession>A0A291Q4G8</accession>
<dbReference type="InterPro" id="IPR036291">
    <property type="entry name" value="NAD(P)-bd_dom_sf"/>
</dbReference>
<organism evidence="3 4">
    <name type="scientific">Streptomyces formicae</name>
    <dbReference type="NCBI Taxonomy" id="1616117"/>
    <lineage>
        <taxon>Bacteria</taxon>
        <taxon>Bacillati</taxon>
        <taxon>Actinomycetota</taxon>
        <taxon>Actinomycetes</taxon>
        <taxon>Kitasatosporales</taxon>
        <taxon>Streptomycetaceae</taxon>
        <taxon>Streptomyces</taxon>
    </lineage>
</organism>
<dbReference type="Proteomes" id="UP000221011">
    <property type="component" value="Chromosome"/>
</dbReference>
<evidence type="ECO:0000313" key="3">
    <source>
        <dbReference type="EMBL" id="ATL26502.1"/>
    </source>
</evidence>
<dbReference type="EMBL" id="CP022685">
    <property type="protein sequence ID" value="ATL26502.1"/>
    <property type="molecule type" value="Genomic_DNA"/>
</dbReference>
<evidence type="ECO:0000256" key="1">
    <source>
        <dbReference type="ARBA" id="ARBA00006484"/>
    </source>
</evidence>
<comment type="similarity">
    <text evidence="1">Belongs to the short-chain dehydrogenases/reductases (SDR) family.</text>
</comment>
<dbReference type="FunFam" id="3.40.50.720:FF:000084">
    <property type="entry name" value="Short-chain dehydrogenase reductase"/>
    <property type="match status" value="1"/>
</dbReference>
<dbReference type="KEGG" id="sfk:KY5_1484"/>
<protein>
    <submittedName>
        <fullName evidence="3">3-oxoacyl-[acyl-carrier protein] reductase</fullName>
        <ecNumber evidence="3">1.1.1.100</ecNumber>
    </submittedName>
</protein>
<evidence type="ECO:0000256" key="2">
    <source>
        <dbReference type="ARBA" id="ARBA00023002"/>
    </source>
</evidence>
<sequence length="240" mass="25107">MVVTGAGRGLGFAMARRAADDGFRVVVAEVDPERGERAAQELRADGGDAHFVRCDVADPLSVGELASFVGEMGPLYGLVNNAALANGVGGKEFQDIDVAAWDRLMAVNARGPWLVAKALHPLFGAAGRIVNIASDAALYGSPRLAHYIASKGAVIALTRAMARELGARGITVNALAPGLTECEATASVPAERHDLYRAGRAVPRPQRPDDLVGLAAFLLSEESRYLTGQVIAVNGGFTMN</sequence>
<dbReference type="Pfam" id="PF13561">
    <property type="entry name" value="adh_short_C2"/>
    <property type="match status" value="1"/>
</dbReference>
<dbReference type="CDD" id="cd05233">
    <property type="entry name" value="SDR_c"/>
    <property type="match status" value="1"/>
</dbReference>
<keyword evidence="4" id="KW-1185">Reference proteome</keyword>
<dbReference type="SUPFAM" id="SSF51735">
    <property type="entry name" value="NAD(P)-binding Rossmann-fold domains"/>
    <property type="match status" value="1"/>
</dbReference>
<dbReference type="GO" id="GO:0004316">
    <property type="term" value="F:3-oxoacyl-[acyl-carrier-protein] reductase (NADPH) activity"/>
    <property type="evidence" value="ECO:0007669"/>
    <property type="project" value="UniProtKB-EC"/>
</dbReference>
<name>A0A291Q4G8_9ACTN</name>
<dbReference type="InterPro" id="IPR002347">
    <property type="entry name" value="SDR_fam"/>
</dbReference>
<dbReference type="Gene3D" id="3.40.50.720">
    <property type="entry name" value="NAD(P)-binding Rossmann-like Domain"/>
    <property type="match status" value="1"/>
</dbReference>
<proteinExistence type="inferred from homology"/>
<evidence type="ECO:0000313" key="4">
    <source>
        <dbReference type="Proteomes" id="UP000221011"/>
    </source>
</evidence>